<dbReference type="Pfam" id="PF00665">
    <property type="entry name" value="rve"/>
    <property type="match status" value="1"/>
</dbReference>
<organism evidence="3 4">
    <name type="scientific">Bradyrhizobium manausense</name>
    <dbReference type="NCBI Taxonomy" id="989370"/>
    <lineage>
        <taxon>Bacteria</taxon>
        <taxon>Pseudomonadati</taxon>
        <taxon>Pseudomonadota</taxon>
        <taxon>Alphaproteobacteria</taxon>
        <taxon>Hyphomicrobiales</taxon>
        <taxon>Nitrobacteraceae</taxon>
        <taxon>Bradyrhizobium</taxon>
    </lineage>
</organism>
<dbReference type="PROSITE" id="PS50994">
    <property type="entry name" value="INTEGRASE"/>
    <property type="match status" value="1"/>
</dbReference>
<protein>
    <submittedName>
        <fullName evidence="3">Transposase</fullName>
    </submittedName>
</protein>
<dbReference type="Proteomes" id="UP000051936">
    <property type="component" value="Unassembled WGS sequence"/>
</dbReference>
<comment type="caution">
    <text evidence="3">The sequence shown here is derived from an EMBL/GenBank/DDBJ whole genome shotgun (WGS) entry which is preliminary data.</text>
</comment>
<evidence type="ECO:0000313" key="3">
    <source>
        <dbReference type="EMBL" id="KRQ10924.1"/>
    </source>
</evidence>
<evidence type="ECO:0000313" key="4">
    <source>
        <dbReference type="Proteomes" id="UP000051936"/>
    </source>
</evidence>
<dbReference type="GO" id="GO:0003676">
    <property type="term" value="F:nucleic acid binding"/>
    <property type="evidence" value="ECO:0007669"/>
    <property type="project" value="InterPro"/>
</dbReference>
<dbReference type="InterPro" id="IPR001584">
    <property type="entry name" value="Integrase_cat-core"/>
</dbReference>
<gene>
    <name evidence="3" type="ORF">AOQ71_18580</name>
</gene>
<dbReference type="OrthoDB" id="2065409at2"/>
<dbReference type="Gene3D" id="1.10.10.60">
    <property type="entry name" value="Homeodomain-like"/>
    <property type="match status" value="1"/>
</dbReference>
<dbReference type="NCBIfam" id="NF033546">
    <property type="entry name" value="transpos_IS21"/>
    <property type="match status" value="1"/>
</dbReference>
<sequence length="436" mass="48524">MKQERITGGSPWSDPRGQVMKTPDDVAEMLRLRACGWGVKRIARQLGCSHHTVKDYVAAGGVKPFKSPERPKRLDGLEGWLRERFIRHRGNADVVRQDQLAEQGVAVSRRTLQRAVQPYRQALKAEALATTRFETPPGRQLQIDFGERLVEIGGAKVKAFVFVATLGHSRRLHVRAFRAERQEHWSAGLESTFTTFSGVPEEVLMDNPRALVVRHDAVSRSVQFNDKLIAFAKHWDFRPRACAPYRARTKGKTEKGVGYVKKNAIAGHSFPTWEAFEAHLDRWEREVANVRIHGTTGEAPIIRFARDEIHRLKPLGGQPSFGSLRELTRVVGNDCAVEIDTNSYSVPWRLIGERVAVTIAAGEVRIRHGLHQVAVHKQSEGRRLRIVDSAHLDGVAGRNGAVCQPASATPTVSAPSPLPSLLRPLAEYEAVIGGTF</sequence>
<dbReference type="STRING" id="989370.AOQ71_18580"/>
<proteinExistence type="inferred from homology"/>
<dbReference type="Pfam" id="PF22483">
    <property type="entry name" value="Mu-transpos_C_2"/>
    <property type="match status" value="1"/>
</dbReference>
<reference evidence="3 4" key="1">
    <citation type="submission" date="2015-09" db="EMBL/GenBank/DDBJ databases">
        <title>Draft Genome Sequence of Bradyrhizobium manausense Strain BR 3351T, a Novel Symbiotic Nitrogen-Fixing Alphaproteobacterium Isolated from Brazilian Amazon Rain Forest.</title>
        <authorList>
            <person name="De Araujo J.L."/>
            <person name="Zilli J.E."/>
        </authorList>
    </citation>
    <scope>NUCLEOTIDE SEQUENCE [LARGE SCALE GENOMIC DNA]</scope>
    <source>
        <strain evidence="3 4">BR3351</strain>
    </source>
</reference>
<evidence type="ECO:0000256" key="1">
    <source>
        <dbReference type="ARBA" id="ARBA00009277"/>
    </source>
</evidence>
<dbReference type="EMBL" id="LJYG01000082">
    <property type="protein sequence ID" value="KRQ10924.1"/>
    <property type="molecule type" value="Genomic_DNA"/>
</dbReference>
<dbReference type="PANTHER" id="PTHR35004:SF7">
    <property type="entry name" value="INTEGRASE PROTEIN"/>
    <property type="match status" value="1"/>
</dbReference>
<dbReference type="RefSeq" id="WP_057748975.1">
    <property type="nucleotide sequence ID" value="NZ_LJYG01000082.1"/>
</dbReference>
<dbReference type="Pfam" id="PF13384">
    <property type="entry name" value="HTH_23"/>
    <property type="match status" value="1"/>
</dbReference>
<evidence type="ECO:0000259" key="2">
    <source>
        <dbReference type="PROSITE" id="PS50994"/>
    </source>
</evidence>
<dbReference type="InterPro" id="IPR036397">
    <property type="entry name" value="RNaseH_sf"/>
</dbReference>
<name>A0A0R3DT49_9BRAD</name>
<dbReference type="AlphaFoldDB" id="A0A0R3DT49"/>
<comment type="similarity">
    <text evidence="1">Belongs to the transposase IS21/IS408/IS1162 family.</text>
</comment>
<dbReference type="Gene3D" id="3.30.420.10">
    <property type="entry name" value="Ribonuclease H-like superfamily/Ribonuclease H"/>
    <property type="match status" value="1"/>
</dbReference>
<dbReference type="InterPro" id="IPR012337">
    <property type="entry name" value="RNaseH-like_sf"/>
</dbReference>
<dbReference type="InterPro" id="IPR054353">
    <property type="entry name" value="IstA-like_C"/>
</dbReference>
<dbReference type="PANTHER" id="PTHR35004">
    <property type="entry name" value="TRANSPOSASE RV3428C-RELATED"/>
    <property type="match status" value="1"/>
</dbReference>
<keyword evidence="4" id="KW-1185">Reference proteome</keyword>
<accession>A0A0R3DT49</accession>
<dbReference type="GO" id="GO:0015074">
    <property type="term" value="P:DNA integration"/>
    <property type="evidence" value="ECO:0007669"/>
    <property type="project" value="InterPro"/>
</dbReference>
<feature type="domain" description="Integrase catalytic" evidence="2">
    <location>
        <begin position="132"/>
        <end position="308"/>
    </location>
</feature>
<dbReference type="SUPFAM" id="SSF53098">
    <property type="entry name" value="Ribonuclease H-like"/>
    <property type="match status" value="1"/>
</dbReference>